<dbReference type="InterPro" id="IPR029052">
    <property type="entry name" value="Metallo-depent_PP-like"/>
</dbReference>
<evidence type="ECO:0000256" key="5">
    <source>
        <dbReference type="ARBA" id="ARBA00022801"/>
    </source>
</evidence>
<evidence type="ECO:0000256" key="3">
    <source>
        <dbReference type="ARBA" id="ARBA00022723"/>
    </source>
</evidence>
<comment type="cofactor">
    <cofactor evidence="1">
        <name>Mn(2+)</name>
        <dbReference type="ChEBI" id="CHEBI:29035"/>
    </cofactor>
</comment>
<protein>
    <recommendedName>
        <fullName evidence="2">protein-serine/threonine phosphatase</fullName>
        <ecNumber evidence="2">3.1.3.16</ecNumber>
    </recommendedName>
</protein>
<evidence type="ECO:0000256" key="1">
    <source>
        <dbReference type="ARBA" id="ARBA00001936"/>
    </source>
</evidence>
<sequence>MFSDRWLCFCCPQMHKPPRRQMVAPIDEVHAQSNPPHLQISRTKFQEKKRSDLTLASVVIIQKWFRRRQALFEMRRKAAWTIYQHIEYAGEQDQLKLYNFFIELIQTVSNNRRDVSVATKVLRRSSSLSGLAEELELEQLTAASTISIEPTYQGPHINLPLTKEHFEVLILAFQRGELLHPHYVLVILHELRRLLKTLPNVNVVSTHLTKFVTVVGDLHGSLADLMIIFHKNGLPSNENPYIFNGDIVDRGFQSIEIFILISVALIVYPSNVYLNRGNHEDHVLNLR</sequence>
<gene>
    <name evidence="8" type="ORF">CJN711_LOCUS3847</name>
</gene>
<evidence type="ECO:0000256" key="2">
    <source>
        <dbReference type="ARBA" id="ARBA00013081"/>
    </source>
</evidence>
<evidence type="ECO:0000256" key="6">
    <source>
        <dbReference type="ARBA" id="ARBA00023211"/>
    </source>
</evidence>
<dbReference type="InterPro" id="IPR006186">
    <property type="entry name" value="Ser/Thr-sp_prot-phosphatase"/>
</dbReference>
<dbReference type="AlphaFoldDB" id="A0A814J319"/>
<dbReference type="InterPro" id="IPR004843">
    <property type="entry name" value="Calcineurin-like_PHP"/>
</dbReference>
<dbReference type="Gene3D" id="3.60.21.10">
    <property type="match status" value="1"/>
</dbReference>
<dbReference type="PROSITE" id="PS00125">
    <property type="entry name" value="SER_THR_PHOSPHATASE"/>
    <property type="match status" value="1"/>
</dbReference>
<accession>A0A814J319</accession>
<evidence type="ECO:0000313" key="9">
    <source>
        <dbReference type="Proteomes" id="UP000663855"/>
    </source>
</evidence>
<dbReference type="PANTHER" id="PTHR45668:SF3">
    <property type="entry name" value="SERINE_THREONINE-PROTEIN PHOSPHATASE RDGC"/>
    <property type="match status" value="1"/>
</dbReference>
<dbReference type="PANTHER" id="PTHR45668">
    <property type="entry name" value="SERINE/THREONINE-PROTEIN PHOSPHATASE 5-RELATED"/>
    <property type="match status" value="1"/>
</dbReference>
<dbReference type="EC" id="3.1.3.16" evidence="2"/>
<organism evidence="8 9">
    <name type="scientific">Rotaria magnacalcarata</name>
    <dbReference type="NCBI Taxonomy" id="392030"/>
    <lineage>
        <taxon>Eukaryota</taxon>
        <taxon>Metazoa</taxon>
        <taxon>Spiralia</taxon>
        <taxon>Gnathifera</taxon>
        <taxon>Rotifera</taxon>
        <taxon>Eurotatoria</taxon>
        <taxon>Bdelloidea</taxon>
        <taxon>Philodinida</taxon>
        <taxon>Philodinidae</taxon>
        <taxon>Rotaria</taxon>
    </lineage>
</organism>
<keyword evidence="4" id="KW-0677">Repeat</keyword>
<dbReference type="GO" id="GO:0046872">
    <property type="term" value="F:metal ion binding"/>
    <property type="evidence" value="ECO:0007669"/>
    <property type="project" value="UniProtKB-KW"/>
</dbReference>
<feature type="domain" description="Serine/threonine specific protein phosphatases" evidence="7">
    <location>
        <begin position="275"/>
        <end position="280"/>
    </location>
</feature>
<evidence type="ECO:0000256" key="4">
    <source>
        <dbReference type="ARBA" id="ARBA00022737"/>
    </source>
</evidence>
<name>A0A814J319_9BILA</name>
<reference evidence="8" key="1">
    <citation type="submission" date="2021-02" db="EMBL/GenBank/DDBJ databases">
        <authorList>
            <person name="Nowell W R."/>
        </authorList>
    </citation>
    <scope>NUCLEOTIDE SEQUENCE</scope>
</reference>
<evidence type="ECO:0000259" key="7">
    <source>
        <dbReference type="PROSITE" id="PS00125"/>
    </source>
</evidence>
<dbReference type="InterPro" id="IPR051134">
    <property type="entry name" value="PPP_phosphatase"/>
</dbReference>
<dbReference type="GO" id="GO:0004722">
    <property type="term" value="F:protein serine/threonine phosphatase activity"/>
    <property type="evidence" value="ECO:0007669"/>
    <property type="project" value="UniProtKB-EC"/>
</dbReference>
<keyword evidence="5" id="KW-0378">Hydrolase</keyword>
<evidence type="ECO:0000313" key="8">
    <source>
        <dbReference type="EMBL" id="CAF1031985.1"/>
    </source>
</evidence>
<dbReference type="PRINTS" id="PR00114">
    <property type="entry name" value="STPHPHTASE"/>
</dbReference>
<comment type="caution">
    <text evidence="8">The sequence shown here is derived from an EMBL/GenBank/DDBJ whole genome shotgun (WGS) entry which is preliminary data.</text>
</comment>
<dbReference type="SUPFAM" id="SSF56300">
    <property type="entry name" value="Metallo-dependent phosphatases"/>
    <property type="match status" value="1"/>
</dbReference>
<keyword evidence="6" id="KW-0464">Manganese</keyword>
<dbReference type="Pfam" id="PF08321">
    <property type="entry name" value="PPP5"/>
    <property type="match status" value="1"/>
</dbReference>
<dbReference type="InterPro" id="IPR013235">
    <property type="entry name" value="PPP_dom"/>
</dbReference>
<proteinExistence type="predicted"/>
<keyword evidence="3" id="KW-0479">Metal-binding</keyword>
<dbReference type="Proteomes" id="UP000663855">
    <property type="component" value="Unassembled WGS sequence"/>
</dbReference>
<dbReference type="Pfam" id="PF00149">
    <property type="entry name" value="Metallophos"/>
    <property type="match status" value="1"/>
</dbReference>
<dbReference type="EMBL" id="CAJNOV010000610">
    <property type="protein sequence ID" value="CAF1031985.1"/>
    <property type="molecule type" value="Genomic_DNA"/>
</dbReference>